<evidence type="ECO:0000313" key="1">
    <source>
        <dbReference type="EMBL" id="ATN94045.1"/>
    </source>
</evidence>
<name>A0A2D1GQ01_9CAUD</name>
<organism evidence="1 2">
    <name type="scientific">Mycobacterium phage Kumao</name>
    <dbReference type="NCBI Taxonomy" id="2041344"/>
    <lineage>
        <taxon>Viruses</taxon>
        <taxon>Duplodnaviria</taxon>
        <taxon>Heunggongvirae</taxon>
        <taxon>Uroviricota</taxon>
        <taxon>Caudoviricetes</taxon>
        <taxon>Vilmaviridae</taxon>
        <taxon>Kumaovirus</taxon>
        <taxon>Kumaovirus kumao</taxon>
    </lineage>
</organism>
<dbReference type="GeneID" id="63210186"/>
<proteinExistence type="predicted"/>
<dbReference type="RefSeq" id="YP_010013572.1">
    <property type="nucleotide sequence ID" value="NC_053512.1"/>
</dbReference>
<reference evidence="2" key="1">
    <citation type="submission" date="2017-09" db="EMBL/GenBank/DDBJ databases">
        <authorList>
            <person name="Ehlers B."/>
            <person name="Leendertz F.H."/>
        </authorList>
    </citation>
    <scope>NUCLEOTIDE SEQUENCE [LARGE SCALE GENOMIC DNA]</scope>
</reference>
<protein>
    <submittedName>
        <fullName evidence="1">Uncharacterized protein</fullName>
    </submittedName>
</protein>
<gene>
    <name evidence="1" type="primary">83</name>
    <name evidence="1" type="ORF">SEA_KUMAO_83</name>
</gene>
<dbReference type="KEGG" id="vg:63210186"/>
<accession>A0A2D1GQ01</accession>
<keyword evidence="2" id="KW-1185">Reference proteome</keyword>
<evidence type="ECO:0000313" key="2">
    <source>
        <dbReference type="Proteomes" id="UP000229090"/>
    </source>
</evidence>
<sequence>MNIFEALNQVPEWQRILYLAFNFAFYEIGKATGRWIGKATGRWLLNRPARKCGHDQPEA</sequence>
<dbReference type="EMBL" id="MG009575">
    <property type="protein sequence ID" value="ATN94045.1"/>
    <property type="molecule type" value="Genomic_DNA"/>
</dbReference>
<dbReference type="Proteomes" id="UP000229090">
    <property type="component" value="Segment"/>
</dbReference>